<evidence type="ECO:0000256" key="1">
    <source>
        <dbReference type="ARBA" id="ARBA00007874"/>
    </source>
</evidence>
<name>A0A1Z1MR54_9FLOR</name>
<reference evidence="11" key="1">
    <citation type="journal article" date="2017" name="J. Phycol.">
        <title>Analysis of chloroplast genomes and a supermatrix inform reclassification of the Rhodomelaceae (Rhodophyta).</title>
        <authorList>
            <person name="Diaz-Tapia P."/>
            <person name="Maggs C.A."/>
            <person name="West J.A."/>
            <person name="Verbruggen H."/>
        </authorList>
    </citation>
    <scope>NUCLEOTIDE SEQUENCE</scope>
    <source>
        <strain evidence="11">PD1676</strain>
    </source>
</reference>
<keyword evidence="9 11" id="KW-0150">Chloroplast</keyword>
<evidence type="ECO:0000256" key="2">
    <source>
        <dbReference type="ARBA" id="ARBA00013529"/>
    </source>
</evidence>
<feature type="domain" description="2Fe-2S ferredoxin-type" evidence="10">
    <location>
        <begin position="5"/>
        <end position="96"/>
    </location>
</feature>
<evidence type="ECO:0000256" key="7">
    <source>
        <dbReference type="ARBA" id="ARBA00023004"/>
    </source>
</evidence>
<dbReference type="PANTHER" id="PTHR43112:SF3">
    <property type="entry name" value="FERREDOXIN-2, CHLOROPLASTIC"/>
    <property type="match status" value="1"/>
</dbReference>
<evidence type="ECO:0000313" key="11">
    <source>
        <dbReference type="EMBL" id="ARW68570.1"/>
    </source>
</evidence>
<keyword evidence="3 9" id="KW-0813">Transport</keyword>
<dbReference type="GO" id="GO:0022900">
    <property type="term" value="P:electron transport chain"/>
    <property type="evidence" value="ECO:0007669"/>
    <property type="project" value="InterPro"/>
</dbReference>
<keyword evidence="4 9" id="KW-0001">2Fe-2S</keyword>
<gene>
    <name evidence="11" type="primary">petF</name>
</gene>
<accession>A0A1Z1MR54</accession>
<keyword evidence="5 9" id="KW-0479">Metal-binding</keyword>
<dbReference type="PROSITE" id="PS51085">
    <property type="entry name" value="2FE2S_FER_2"/>
    <property type="match status" value="1"/>
</dbReference>
<proteinExistence type="inferred from homology"/>
<organism evidence="11">
    <name type="scientific">Taenioma perpusillum</name>
    <dbReference type="NCBI Taxonomy" id="210852"/>
    <lineage>
        <taxon>Eukaryota</taxon>
        <taxon>Rhodophyta</taxon>
        <taxon>Florideophyceae</taxon>
        <taxon>Rhodymeniophycidae</taxon>
        <taxon>Ceramiales</taxon>
        <taxon>Delesseriaceae</taxon>
        <taxon>Taenioma</taxon>
    </lineage>
</organism>
<comment type="subcellular location">
    <subcellularLocation>
        <location evidence="9">Plastid</location>
        <location evidence="9">Chloroplast</location>
    </subcellularLocation>
</comment>
<dbReference type="InterPro" id="IPR006058">
    <property type="entry name" value="2Fe2S_fd_BS"/>
</dbReference>
<evidence type="ECO:0000256" key="5">
    <source>
        <dbReference type="ARBA" id="ARBA00022723"/>
    </source>
</evidence>
<dbReference type="NCBIfam" id="TIGR02008">
    <property type="entry name" value="fdx_plant"/>
    <property type="match status" value="1"/>
</dbReference>
<evidence type="ECO:0000256" key="8">
    <source>
        <dbReference type="ARBA" id="ARBA00023014"/>
    </source>
</evidence>
<evidence type="ECO:0000259" key="10">
    <source>
        <dbReference type="PROSITE" id="PS51085"/>
    </source>
</evidence>
<dbReference type="Pfam" id="PF00111">
    <property type="entry name" value="Fer2"/>
    <property type="match status" value="1"/>
</dbReference>
<keyword evidence="9 11" id="KW-0934">Plastid</keyword>
<dbReference type="GO" id="GO:0009055">
    <property type="term" value="F:electron transfer activity"/>
    <property type="evidence" value="ECO:0007669"/>
    <property type="project" value="InterPro"/>
</dbReference>
<dbReference type="CDD" id="cd00207">
    <property type="entry name" value="fer2"/>
    <property type="match status" value="1"/>
</dbReference>
<geneLocation type="chloroplast" evidence="11"/>
<dbReference type="GO" id="GO:0051537">
    <property type="term" value="F:2 iron, 2 sulfur cluster binding"/>
    <property type="evidence" value="ECO:0007669"/>
    <property type="project" value="UniProtKB-KW"/>
</dbReference>
<dbReference type="InterPro" id="IPR036010">
    <property type="entry name" value="2Fe-2S_ferredoxin-like_sf"/>
</dbReference>
<evidence type="ECO:0000256" key="3">
    <source>
        <dbReference type="ARBA" id="ARBA00022448"/>
    </source>
</evidence>
<sequence>MVNNYVITLKHPEGESSTVECKDTDYILEAADEKGIDLPSSCRAGACSTCVGILEAGEVDQEEQSFLDDDQIKEGYILTCISIPLSDCTILTHQEDNLY</sequence>
<evidence type="ECO:0000256" key="4">
    <source>
        <dbReference type="ARBA" id="ARBA00022714"/>
    </source>
</evidence>
<dbReference type="GeneID" id="33361817"/>
<dbReference type="Gene3D" id="3.10.20.30">
    <property type="match status" value="1"/>
</dbReference>
<dbReference type="RefSeq" id="YP_009399173.1">
    <property type="nucleotide sequence ID" value="NC_035295.1"/>
</dbReference>
<keyword evidence="6 9" id="KW-0249">Electron transport</keyword>
<dbReference type="InterPro" id="IPR001041">
    <property type="entry name" value="2Fe-2S_ferredoxin-type"/>
</dbReference>
<keyword evidence="8 9" id="KW-0411">Iron-sulfur</keyword>
<evidence type="ECO:0000256" key="9">
    <source>
        <dbReference type="RuleBase" id="RU364001"/>
    </source>
</evidence>
<keyword evidence="7 9" id="KW-0408">Iron</keyword>
<dbReference type="InterPro" id="IPR012675">
    <property type="entry name" value="Beta-grasp_dom_sf"/>
</dbReference>
<dbReference type="PANTHER" id="PTHR43112">
    <property type="entry name" value="FERREDOXIN"/>
    <property type="match status" value="1"/>
</dbReference>
<dbReference type="GO" id="GO:0009507">
    <property type="term" value="C:chloroplast"/>
    <property type="evidence" value="ECO:0007669"/>
    <property type="project" value="UniProtKB-SubCell"/>
</dbReference>
<dbReference type="AlphaFoldDB" id="A0A1Z1MR54"/>
<dbReference type="SUPFAM" id="SSF54292">
    <property type="entry name" value="2Fe-2S ferredoxin-like"/>
    <property type="match status" value="1"/>
</dbReference>
<dbReference type="GO" id="GO:0046872">
    <property type="term" value="F:metal ion binding"/>
    <property type="evidence" value="ECO:0007669"/>
    <property type="project" value="UniProtKB-KW"/>
</dbReference>
<dbReference type="InterPro" id="IPR010241">
    <property type="entry name" value="Fd_pln"/>
</dbReference>
<protein>
    <recommendedName>
        <fullName evidence="2 9">Ferredoxin</fullName>
    </recommendedName>
</protein>
<comment type="similarity">
    <text evidence="1 9">Belongs to the 2Fe2S plant-type ferredoxin family.</text>
</comment>
<comment type="cofactor">
    <cofactor evidence="9">
        <name>[2Fe-2S] cluster</name>
        <dbReference type="ChEBI" id="CHEBI:190135"/>
    </cofactor>
    <text evidence="9">Binds 1 [2Fe-2S] cluster.</text>
</comment>
<comment type="function">
    <text evidence="9">Ferredoxins are iron-sulfur proteins that transfer electrons in a wide variety of metabolic reactions.</text>
</comment>
<dbReference type="PROSITE" id="PS00197">
    <property type="entry name" value="2FE2S_FER_1"/>
    <property type="match status" value="1"/>
</dbReference>
<dbReference type="EMBL" id="MF101452">
    <property type="protein sequence ID" value="ARW68570.1"/>
    <property type="molecule type" value="Genomic_DNA"/>
</dbReference>
<evidence type="ECO:0000256" key="6">
    <source>
        <dbReference type="ARBA" id="ARBA00022982"/>
    </source>
</evidence>